<evidence type="ECO:0000313" key="2">
    <source>
        <dbReference type="Proteomes" id="UP000653305"/>
    </source>
</evidence>
<name>A0A830CDN6_9LAMI</name>
<organism evidence="1 2">
    <name type="scientific">Phtheirospermum japonicum</name>
    <dbReference type="NCBI Taxonomy" id="374723"/>
    <lineage>
        <taxon>Eukaryota</taxon>
        <taxon>Viridiplantae</taxon>
        <taxon>Streptophyta</taxon>
        <taxon>Embryophyta</taxon>
        <taxon>Tracheophyta</taxon>
        <taxon>Spermatophyta</taxon>
        <taxon>Magnoliopsida</taxon>
        <taxon>eudicotyledons</taxon>
        <taxon>Gunneridae</taxon>
        <taxon>Pentapetalae</taxon>
        <taxon>asterids</taxon>
        <taxon>lamiids</taxon>
        <taxon>Lamiales</taxon>
        <taxon>Orobanchaceae</taxon>
        <taxon>Orobanchaceae incertae sedis</taxon>
        <taxon>Phtheirospermum</taxon>
    </lineage>
</organism>
<keyword evidence="2" id="KW-1185">Reference proteome</keyword>
<evidence type="ECO:0008006" key="3">
    <source>
        <dbReference type="Google" id="ProtNLM"/>
    </source>
</evidence>
<dbReference type="EMBL" id="BMAC01000481">
    <property type="protein sequence ID" value="GFP97306.1"/>
    <property type="molecule type" value="Genomic_DNA"/>
</dbReference>
<sequence>MLDILTHFLAQDIYGITRLVCRKWYKMIRTHSFVHAHLQRSAHGILIQNLASIKTQMSFMSIRQGRIEITRLSYEPGYEIWCSCNVLTVGVDSSWRHVNTQHLSLEANKCLISCPLSTVGFVHWTRRGIYVLTLNIETEIITQYRVPTCCGEGFEYYYFSAVRYLSLLIKRGGFSWEVWEMKPESGEWTKVTSIDLEAQKCTIEHLICERDASFKLIGFACCRLEPVGWLKYRQVLVFYVRKPRLCIAYNVHSKEIELIELDSKSNAFLAHRNGLVWLDGC</sequence>
<dbReference type="AlphaFoldDB" id="A0A830CDN6"/>
<comment type="caution">
    <text evidence="1">The sequence shown here is derived from an EMBL/GenBank/DDBJ whole genome shotgun (WGS) entry which is preliminary data.</text>
</comment>
<accession>A0A830CDN6</accession>
<dbReference type="Proteomes" id="UP000653305">
    <property type="component" value="Unassembled WGS sequence"/>
</dbReference>
<protein>
    <recommendedName>
        <fullName evidence="3">F-box protein</fullName>
    </recommendedName>
</protein>
<gene>
    <name evidence="1" type="ORF">PHJA_001874700</name>
</gene>
<reference evidence="1" key="1">
    <citation type="submission" date="2020-07" db="EMBL/GenBank/DDBJ databases">
        <title>Ethylene signaling mediates host invasion by parasitic plants.</title>
        <authorList>
            <person name="Yoshida S."/>
        </authorList>
    </citation>
    <scope>NUCLEOTIDE SEQUENCE</scope>
    <source>
        <strain evidence="1">Okayama</strain>
    </source>
</reference>
<dbReference type="OrthoDB" id="879479at2759"/>
<evidence type="ECO:0000313" key="1">
    <source>
        <dbReference type="EMBL" id="GFP97306.1"/>
    </source>
</evidence>
<proteinExistence type="predicted"/>